<dbReference type="OrthoDB" id="753675at2759"/>
<organism evidence="10 11">
    <name type="scientific">Zostera marina</name>
    <name type="common">Eelgrass</name>
    <dbReference type="NCBI Taxonomy" id="29655"/>
    <lineage>
        <taxon>Eukaryota</taxon>
        <taxon>Viridiplantae</taxon>
        <taxon>Streptophyta</taxon>
        <taxon>Embryophyta</taxon>
        <taxon>Tracheophyta</taxon>
        <taxon>Spermatophyta</taxon>
        <taxon>Magnoliopsida</taxon>
        <taxon>Liliopsida</taxon>
        <taxon>Zosteraceae</taxon>
        <taxon>Zostera</taxon>
    </lineage>
</organism>
<dbReference type="EMBL" id="LFYR01001213">
    <property type="protein sequence ID" value="KMZ63571.1"/>
    <property type="molecule type" value="Genomic_DNA"/>
</dbReference>
<comment type="subunit">
    <text evidence="3 8">Homodimer and heterodimers.</text>
</comment>
<dbReference type="Proteomes" id="UP000036987">
    <property type="component" value="Unassembled WGS sequence"/>
</dbReference>
<dbReference type="GO" id="GO:0048226">
    <property type="term" value="C:Casparian strip"/>
    <property type="evidence" value="ECO:0000318"/>
    <property type="project" value="GO_Central"/>
</dbReference>
<dbReference type="STRING" id="29655.A0A0K9P3F3"/>
<feature type="transmembrane region" description="Helical" evidence="8">
    <location>
        <begin position="152"/>
        <end position="179"/>
    </location>
</feature>
<evidence type="ECO:0000259" key="9">
    <source>
        <dbReference type="Pfam" id="PF04535"/>
    </source>
</evidence>
<dbReference type="InterPro" id="IPR006702">
    <property type="entry name" value="CASP_dom"/>
</dbReference>
<keyword evidence="6 8" id="KW-1133">Transmembrane helix</keyword>
<keyword evidence="7 8" id="KW-0472">Membrane</keyword>
<keyword evidence="4 8" id="KW-1003">Cell membrane</keyword>
<feature type="domain" description="Casparian strip membrane protein" evidence="9">
    <location>
        <begin position="67"/>
        <end position="214"/>
    </location>
</feature>
<evidence type="ECO:0000256" key="8">
    <source>
        <dbReference type="RuleBase" id="RU361233"/>
    </source>
</evidence>
<dbReference type="PANTHER" id="PTHR36488">
    <property type="entry name" value="CASP-LIKE PROTEIN 1U1"/>
    <property type="match status" value="1"/>
</dbReference>
<dbReference type="GO" id="GO:0042545">
    <property type="term" value="P:cell wall modification"/>
    <property type="evidence" value="ECO:0000318"/>
    <property type="project" value="GO_Central"/>
</dbReference>
<comment type="subcellular location">
    <subcellularLocation>
        <location evidence="1 8">Cell membrane</location>
        <topology evidence="1 8">Multi-pass membrane protein</topology>
    </subcellularLocation>
</comment>
<evidence type="ECO:0000256" key="1">
    <source>
        <dbReference type="ARBA" id="ARBA00004651"/>
    </source>
</evidence>
<evidence type="ECO:0000313" key="11">
    <source>
        <dbReference type="Proteomes" id="UP000036987"/>
    </source>
</evidence>
<evidence type="ECO:0000313" key="10">
    <source>
        <dbReference type="EMBL" id="KMZ63571.1"/>
    </source>
</evidence>
<dbReference type="PANTHER" id="PTHR36488:SF11">
    <property type="entry name" value="CASP-LIKE PROTEIN"/>
    <property type="match status" value="1"/>
</dbReference>
<dbReference type="InterPro" id="IPR044173">
    <property type="entry name" value="CASPL"/>
</dbReference>
<evidence type="ECO:0000256" key="6">
    <source>
        <dbReference type="ARBA" id="ARBA00022989"/>
    </source>
</evidence>
<gene>
    <name evidence="10" type="ORF">ZOSMA_3G00490</name>
</gene>
<evidence type="ECO:0000256" key="2">
    <source>
        <dbReference type="ARBA" id="ARBA00007651"/>
    </source>
</evidence>
<sequence>MAIGEVAATTITIGEENQSKGKAHAATTSSNAAASTDAIAVPRSTTARVTPFAAFKAMTTGKRGMKRGLAILDFILRLCAFATTLTAAITMGTTDETLPFVTEYFQFYANFSDLPALTFFVIGNGIAAGYLIFSSPFSIFSMIRPNVMGLRLVLLILDTVMVSLVSAASSSAAAIVYLAHAGNSKVNWLPICQQFDGFCQQINGAVVVSFIGIFFFMMLVVIAALSLKKH</sequence>
<feature type="transmembrane region" description="Helical" evidence="8">
    <location>
        <begin position="114"/>
        <end position="140"/>
    </location>
</feature>
<accession>A0A0K9P3F3</accession>
<dbReference type="GO" id="GO:0007043">
    <property type="term" value="P:cell-cell junction assembly"/>
    <property type="evidence" value="ECO:0000318"/>
    <property type="project" value="GO_Central"/>
</dbReference>
<evidence type="ECO:0000256" key="3">
    <source>
        <dbReference type="ARBA" id="ARBA00011489"/>
    </source>
</evidence>
<dbReference type="NCBIfam" id="TIGR01569">
    <property type="entry name" value="A_tha_TIGR01569"/>
    <property type="match status" value="1"/>
</dbReference>
<dbReference type="InterPro" id="IPR006459">
    <property type="entry name" value="CASP/CASPL"/>
</dbReference>
<proteinExistence type="inferred from homology"/>
<keyword evidence="11" id="KW-1185">Reference proteome</keyword>
<feature type="transmembrane region" description="Helical" evidence="8">
    <location>
        <begin position="74"/>
        <end position="94"/>
    </location>
</feature>
<evidence type="ECO:0000256" key="5">
    <source>
        <dbReference type="ARBA" id="ARBA00022692"/>
    </source>
</evidence>
<comment type="caution">
    <text evidence="10">The sequence shown here is derived from an EMBL/GenBank/DDBJ whole genome shotgun (WGS) entry which is preliminary data.</text>
</comment>
<keyword evidence="5 8" id="KW-0812">Transmembrane</keyword>
<comment type="similarity">
    <text evidence="2 8">Belongs to the Casparian strip membrane proteins (CASP) family.</text>
</comment>
<dbReference type="Pfam" id="PF04535">
    <property type="entry name" value="CASP_dom"/>
    <property type="match status" value="1"/>
</dbReference>
<dbReference type="OMA" id="MPRRTHH"/>
<dbReference type="AlphaFoldDB" id="A0A0K9P3F3"/>
<dbReference type="GO" id="GO:0005886">
    <property type="term" value="C:plasma membrane"/>
    <property type="evidence" value="ECO:0000318"/>
    <property type="project" value="GO_Central"/>
</dbReference>
<evidence type="ECO:0000256" key="7">
    <source>
        <dbReference type="ARBA" id="ARBA00023136"/>
    </source>
</evidence>
<reference evidence="11" key="1">
    <citation type="journal article" date="2016" name="Nature">
        <title>The genome of the seagrass Zostera marina reveals angiosperm adaptation to the sea.</title>
        <authorList>
            <person name="Olsen J.L."/>
            <person name="Rouze P."/>
            <person name="Verhelst B."/>
            <person name="Lin Y.-C."/>
            <person name="Bayer T."/>
            <person name="Collen J."/>
            <person name="Dattolo E."/>
            <person name="De Paoli E."/>
            <person name="Dittami S."/>
            <person name="Maumus F."/>
            <person name="Michel G."/>
            <person name="Kersting A."/>
            <person name="Lauritano C."/>
            <person name="Lohaus R."/>
            <person name="Toepel M."/>
            <person name="Tonon T."/>
            <person name="Vanneste K."/>
            <person name="Amirebrahimi M."/>
            <person name="Brakel J."/>
            <person name="Bostroem C."/>
            <person name="Chovatia M."/>
            <person name="Grimwood J."/>
            <person name="Jenkins J.W."/>
            <person name="Jueterbock A."/>
            <person name="Mraz A."/>
            <person name="Stam W.T."/>
            <person name="Tice H."/>
            <person name="Bornberg-Bauer E."/>
            <person name="Green P.J."/>
            <person name="Pearson G.A."/>
            <person name="Procaccini G."/>
            <person name="Duarte C.M."/>
            <person name="Schmutz J."/>
            <person name="Reusch T.B.H."/>
            <person name="Van de Peer Y."/>
        </authorList>
    </citation>
    <scope>NUCLEOTIDE SEQUENCE [LARGE SCALE GENOMIC DNA]</scope>
    <source>
        <strain evidence="11">cv. Finnish</strain>
    </source>
</reference>
<name>A0A0K9P3F3_ZOSMR</name>
<feature type="transmembrane region" description="Helical" evidence="8">
    <location>
        <begin position="205"/>
        <end position="227"/>
    </location>
</feature>
<evidence type="ECO:0000256" key="4">
    <source>
        <dbReference type="ARBA" id="ARBA00022475"/>
    </source>
</evidence>
<protein>
    <recommendedName>
        <fullName evidence="8">CASP-like protein</fullName>
    </recommendedName>
</protein>